<dbReference type="Proteomes" id="UP000807353">
    <property type="component" value="Unassembled WGS sequence"/>
</dbReference>
<keyword evidence="2" id="KW-1185">Reference proteome</keyword>
<proteinExistence type="predicted"/>
<accession>A0A9P5Y8J4</accession>
<sequence length="108" mass="12391">MNDARNLKLVSFGELRRPQPSHVSNLVYETQHVHWFSSILASRLTRKATTLISRHQTPQAIVLDRIPPFLFCFRPTQIQMYYNNVLPTAISWSLGVFTHIGGGWSGLR</sequence>
<evidence type="ECO:0000313" key="1">
    <source>
        <dbReference type="EMBL" id="KAF9463261.1"/>
    </source>
</evidence>
<name>A0A9P5Y8J4_9AGAR</name>
<dbReference type="AlphaFoldDB" id="A0A9P5Y8J4"/>
<protein>
    <submittedName>
        <fullName evidence="1">Uncharacterized protein</fullName>
    </submittedName>
</protein>
<comment type="caution">
    <text evidence="1">The sequence shown here is derived from an EMBL/GenBank/DDBJ whole genome shotgun (WGS) entry which is preliminary data.</text>
</comment>
<dbReference type="EMBL" id="MU150264">
    <property type="protein sequence ID" value="KAF9463261.1"/>
    <property type="molecule type" value="Genomic_DNA"/>
</dbReference>
<gene>
    <name evidence="1" type="ORF">BDZ94DRAFT_1259507</name>
</gene>
<evidence type="ECO:0000313" key="2">
    <source>
        <dbReference type="Proteomes" id="UP000807353"/>
    </source>
</evidence>
<organism evidence="1 2">
    <name type="scientific">Collybia nuda</name>
    <dbReference type="NCBI Taxonomy" id="64659"/>
    <lineage>
        <taxon>Eukaryota</taxon>
        <taxon>Fungi</taxon>
        <taxon>Dikarya</taxon>
        <taxon>Basidiomycota</taxon>
        <taxon>Agaricomycotina</taxon>
        <taxon>Agaricomycetes</taxon>
        <taxon>Agaricomycetidae</taxon>
        <taxon>Agaricales</taxon>
        <taxon>Tricholomatineae</taxon>
        <taxon>Clitocybaceae</taxon>
        <taxon>Collybia</taxon>
    </lineage>
</organism>
<reference evidence="1" key="1">
    <citation type="submission" date="2020-11" db="EMBL/GenBank/DDBJ databases">
        <authorList>
            <consortium name="DOE Joint Genome Institute"/>
            <person name="Ahrendt S."/>
            <person name="Riley R."/>
            <person name="Andreopoulos W."/>
            <person name="Labutti K."/>
            <person name="Pangilinan J."/>
            <person name="Ruiz-Duenas F.J."/>
            <person name="Barrasa J.M."/>
            <person name="Sanchez-Garcia M."/>
            <person name="Camarero S."/>
            <person name="Miyauchi S."/>
            <person name="Serrano A."/>
            <person name="Linde D."/>
            <person name="Babiker R."/>
            <person name="Drula E."/>
            <person name="Ayuso-Fernandez I."/>
            <person name="Pacheco R."/>
            <person name="Padilla G."/>
            <person name="Ferreira P."/>
            <person name="Barriuso J."/>
            <person name="Kellner H."/>
            <person name="Castanera R."/>
            <person name="Alfaro M."/>
            <person name="Ramirez L."/>
            <person name="Pisabarro A.G."/>
            <person name="Kuo A."/>
            <person name="Tritt A."/>
            <person name="Lipzen A."/>
            <person name="He G."/>
            <person name="Yan M."/>
            <person name="Ng V."/>
            <person name="Cullen D."/>
            <person name="Martin F."/>
            <person name="Rosso M.-N."/>
            <person name="Henrissat B."/>
            <person name="Hibbett D."/>
            <person name="Martinez A.T."/>
            <person name="Grigoriev I.V."/>
        </authorList>
    </citation>
    <scope>NUCLEOTIDE SEQUENCE</scope>
    <source>
        <strain evidence="1">CBS 247.69</strain>
    </source>
</reference>